<comment type="caution">
    <text evidence="1">The sequence shown here is derived from an EMBL/GenBank/DDBJ whole genome shotgun (WGS) entry which is preliminary data.</text>
</comment>
<protein>
    <submittedName>
        <fullName evidence="1">Uncharacterized protein</fullName>
    </submittedName>
</protein>
<evidence type="ECO:0000313" key="2">
    <source>
        <dbReference type="Proteomes" id="UP000265520"/>
    </source>
</evidence>
<organism evidence="1 2">
    <name type="scientific">Trifolium medium</name>
    <dbReference type="NCBI Taxonomy" id="97028"/>
    <lineage>
        <taxon>Eukaryota</taxon>
        <taxon>Viridiplantae</taxon>
        <taxon>Streptophyta</taxon>
        <taxon>Embryophyta</taxon>
        <taxon>Tracheophyta</taxon>
        <taxon>Spermatophyta</taxon>
        <taxon>Magnoliopsida</taxon>
        <taxon>eudicotyledons</taxon>
        <taxon>Gunneridae</taxon>
        <taxon>Pentapetalae</taxon>
        <taxon>rosids</taxon>
        <taxon>fabids</taxon>
        <taxon>Fabales</taxon>
        <taxon>Fabaceae</taxon>
        <taxon>Papilionoideae</taxon>
        <taxon>50 kb inversion clade</taxon>
        <taxon>NPAAA clade</taxon>
        <taxon>Hologalegina</taxon>
        <taxon>IRL clade</taxon>
        <taxon>Trifolieae</taxon>
        <taxon>Trifolium</taxon>
    </lineage>
</organism>
<dbReference type="EMBL" id="LXQA010544262">
    <property type="protein sequence ID" value="MCI58324.1"/>
    <property type="molecule type" value="Genomic_DNA"/>
</dbReference>
<reference evidence="1 2" key="1">
    <citation type="journal article" date="2018" name="Front. Plant Sci.">
        <title>Red Clover (Trifolium pratense) and Zigzag Clover (T. medium) - A Picture of Genomic Similarities and Differences.</title>
        <authorList>
            <person name="Dluhosova J."/>
            <person name="Istvanek J."/>
            <person name="Nedelnik J."/>
            <person name="Repkova J."/>
        </authorList>
    </citation>
    <scope>NUCLEOTIDE SEQUENCE [LARGE SCALE GENOMIC DNA]</scope>
    <source>
        <strain evidence="2">cv. 10/8</strain>
        <tissue evidence="1">Leaf</tissue>
    </source>
</reference>
<name>A0A392TCM3_9FABA</name>
<keyword evidence="2" id="KW-1185">Reference proteome</keyword>
<feature type="non-terminal residue" evidence="1">
    <location>
        <position position="37"/>
    </location>
</feature>
<accession>A0A392TCM3</accession>
<dbReference type="AlphaFoldDB" id="A0A392TCM3"/>
<dbReference type="Proteomes" id="UP000265520">
    <property type="component" value="Unassembled WGS sequence"/>
</dbReference>
<sequence length="37" mass="3954">MAALVGVNEAKTITVVCRVCVCEMNEMTRGGNRLGRA</sequence>
<proteinExistence type="predicted"/>
<evidence type="ECO:0000313" key="1">
    <source>
        <dbReference type="EMBL" id="MCI58324.1"/>
    </source>
</evidence>